<dbReference type="PANTHER" id="PTHR36091">
    <property type="entry name" value="ALTERED INHERITANCE OF MITOCHONDRIA PROTEIN 9, MITOCHONDRIAL"/>
    <property type="match status" value="1"/>
</dbReference>
<evidence type="ECO:0000313" key="9">
    <source>
        <dbReference type="Proteomes" id="UP000469559"/>
    </source>
</evidence>
<evidence type="ECO:0000313" key="8">
    <source>
        <dbReference type="EMBL" id="TVY15430.1"/>
    </source>
</evidence>
<dbReference type="PANTHER" id="PTHR36091:SF1">
    <property type="entry name" value="ALTERED INHERITANCE OF MITOCHONDRIA PROTEIN 9, MITOCHONDRIAL"/>
    <property type="match status" value="1"/>
</dbReference>
<feature type="domain" description="Aminoglycoside phosphotransferase" evidence="7">
    <location>
        <begin position="87"/>
        <end position="357"/>
    </location>
</feature>
<dbReference type="InterPro" id="IPR002575">
    <property type="entry name" value="Aminoglycoside_PTrfase"/>
</dbReference>
<protein>
    <recommendedName>
        <fullName evidence="3">Altered inheritance of mitochondria protein 9, mitochondrial</fullName>
    </recommendedName>
    <alternativeName>
        <fullName evidence="6">Found in mitochondrial proteome protein 29</fullName>
    </alternativeName>
</protein>
<evidence type="ECO:0000259" key="7">
    <source>
        <dbReference type="Pfam" id="PF01636"/>
    </source>
</evidence>
<dbReference type="SUPFAM" id="SSF56112">
    <property type="entry name" value="Protein kinase-like (PK-like)"/>
    <property type="match status" value="1"/>
</dbReference>
<proteinExistence type="inferred from homology"/>
<evidence type="ECO:0000256" key="1">
    <source>
        <dbReference type="ARBA" id="ARBA00004173"/>
    </source>
</evidence>
<dbReference type="Pfam" id="PF01636">
    <property type="entry name" value="APH"/>
    <property type="match status" value="1"/>
</dbReference>
<evidence type="ECO:0000256" key="6">
    <source>
        <dbReference type="ARBA" id="ARBA00031849"/>
    </source>
</evidence>
<dbReference type="Proteomes" id="UP000469559">
    <property type="component" value="Unassembled WGS sequence"/>
</dbReference>
<comment type="caution">
    <text evidence="8">The sequence shown here is derived from an EMBL/GenBank/DDBJ whole genome shotgun (WGS) entry which is preliminary data.</text>
</comment>
<evidence type="ECO:0000256" key="2">
    <source>
        <dbReference type="ARBA" id="ARBA00005543"/>
    </source>
</evidence>
<dbReference type="Gene3D" id="3.90.1200.10">
    <property type="match status" value="1"/>
</dbReference>
<keyword evidence="9" id="KW-1185">Reference proteome</keyword>
<gene>
    <name evidence="8" type="primary">AIM9_4</name>
    <name evidence="8" type="ORF">LARI1_G007077</name>
</gene>
<name>A0A8T9B603_9HELO</name>
<comment type="subcellular location">
    <subcellularLocation>
        <location evidence="1">Mitochondrion</location>
    </subcellularLocation>
</comment>
<dbReference type="EMBL" id="QGMF01000503">
    <property type="protein sequence ID" value="TVY15430.1"/>
    <property type="molecule type" value="Genomic_DNA"/>
</dbReference>
<comment type="similarity">
    <text evidence="2">Belongs to the AIM9 family.</text>
</comment>
<dbReference type="GO" id="GO:0005739">
    <property type="term" value="C:mitochondrion"/>
    <property type="evidence" value="ECO:0007669"/>
    <property type="project" value="UniProtKB-SubCell"/>
</dbReference>
<evidence type="ECO:0000256" key="3">
    <source>
        <dbReference type="ARBA" id="ARBA00016197"/>
    </source>
</evidence>
<sequence>MCTAPPVLRKAMEDGSELLALGADLQQKQESQRRSYINIVDTDGYRTSPRSLLYDIADSILMPSWMWRLRLLAVELNHCIEGQFNKAFLMTMDNGLQVLAKIPNPNAGSAFYTTASEVATRNFVRDVLNLPVPRIHAYSLDPLNPVGVEYIIEEKAAGEPLGNLWHNWPRESQLSLVTELVDLEAKLASVSFRNHGCIYYKADLETKGVHAQSLEATYNSLGNPLRELDSSIMAKFALGPLTQAVLWEGERAPMALDRGPWQSAVDYMMALGMNEIRWTETCAAPQMNYYRSVDTPELPDEYLSLLKRYLTLVPYLAPIFAEDLQSKTLFHRDLHLDNIFVDPDTKKITNIIDWQGTAISEIFLQHRVPAMLPPLGGYGSIPETKSQGSGIGTCSGERNDILDYYQNRTRTKNPLRWTAISHPHKSILQAVSLVSGAWSRNDVFSFRHALITIAANWKHICPNSTPCPISFTDQELELHNEEMEVLEELGTVLHLLQDQNLISVGGRVLREDYEGAQAVNKHVKEMFVDMAEDEEQKTLFGKLWPY</sequence>
<accession>A0A8T9B603</accession>
<dbReference type="InterPro" id="IPR011009">
    <property type="entry name" value="Kinase-like_dom_sf"/>
</dbReference>
<evidence type="ECO:0000256" key="5">
    <source>
        <dbReference type="ARBA" id="ARBA00023128"/>
    </source>
</evidence>
<dbReference type="AlphaFoldDB" id="A0A8T9B603"/>
<dbReference type="InterPro" id="IPR051035">
    <property type="entry name" value="Mito_inheritance_9"/>
</dbReference>
<dbReference type="OrthoDB" id="2831558at2759"/>
<reference evidence="8 9" key="1">
    <citation type="submission" date="2018-05" db="EMBL/GenBank/DDBJ databases">
        <title>Whole genome sequencing for identification of molecular markers to develop diagnostic detection tools for the regulated plant pathogen Lachnellula willkommii.</title>
        <authorList>
            <person name="Giroux E."/>
            <person name="Bilodeau G."/>
        </authorList>
    </citation>
    <scope>NUCLEOTIDE SEQUENCE [LARGE SCALE GENOMIC DNA]</scope>
    <source>
        <strain evidence="8 9">CBS 203.66</strain>
    </source>
</reference>
<keyword evidence="4" id="KW-0809">Transit peptide</keyword>
<evidence type="ECO:0000256" key="4">
    <source>
        <dbReference type="ARBA" id="ARBA00022946"/>
    </source>
</evidence>
<keyword evidence="5" id="KW-0496">Mitochondrion</keyword>
<organism evidence="8 9">
    <name type="scientific">Lachnellula arida</name>
    <dbReference type="NCBI Taxonomy" id="1316785"/>
    <lineage>
        <taxon>Eukaryota</taxon>
        <taxon>Fungi</taxon>
        <taxon>Dikarya</taxon>
        <taxon>Ascomycota</taxon>
        <taxon>Pezizomycotina</taxon>
        <taxon>Leotiomycetes</taxon>
        <taxon>Helotiales</taxon>
        <taxon>Lachnaceae</taxon>
        <taxon>Lachnellula</taxon>
    </lineage>
</organism>